<dbReference type="GO" id="GO:0019898">
    <property type="term" value="C:extrinsic component of membrane"/>
    <property type="evidence" value="ECO:0007669"/>
    <property type="project" value="InterPro"/>
</dbReference>
<reference evidence="11 12" key="1">
    <citation type="submission" date="2015-09" db="EMBL/GenBank/DDBJ databases">
        <title>Complete genome sequence of Defluviimonas alba cai42t isolated from an oilfield in Xinjiang.</title>
        <authorList>
            <person name="Geng S."/>
            <person name="Pan X."/>
            <person name="Wu X."/>
        </authorList>
    </citation>
    <scope>NUCLEOTIDE SEQUENCE [LARGE SCALE GENOMIC DNA]</scope>
    <source>
        <strain evidence="12">cai42</strain>
    </source>
</reference>
<dbReference type="Pfam" id="PF25990">
    <property type="entry name" value="Beta-barrel_YknX"/>
    <property type="match status" value="1"/>
</dbReference>
<proteinExistence type="inferred from homology"/>
<dbReference type="GO" id="GO:0030313">
    <property type="term" value="C:cell envelope"/>
    <property type="evidence" value="ECO:0007669"/>
    <property type="project" value="UniProtKB-SubCell"/>
</dbReference>
<dbReference type="Pfam" id="PF25967">
    <property type="entry name" value="RND-MFP_C"/>
    <property type="match status" value="1"/>
</dbReference>
<evidence type="ECO:0000256" key="1">
    <source>
        <dbReference type="ARBA" id="ARBA00004196"/>
    </source>
</evidence>
<dbReference type="STRING" id="1335048.AKL17_4729"/>
<dbReference type="PATRIC" id="fig|1335048.3.peg.4909"/>
<feature type="coiled-coil region" evidence="5">
    <location>
        <begin position="92"/>
        <end position="119"/>
    </location>
</feature>
<dbReference type="InterPro" id="IPR006143">
    <property type="entry name" value="RND_pump_MFP"/>
</dbReference>
<dbReference type="PANTHER" id="PTHR30469">
    <property type="entry name" value="MULTIDRUG RESISTANCE PROTEIN MDTA"/>
    <property type="match status" value="1"/>
</dbReference>
<comment type="subcellular location">
    <subcellularLocation>
        <location evidence="1">Cell envelope</location>
    </subcellularLocation>
</comment>
<keyword evidence="12" id="KW-1185">Reference proteome</keyword>
<feature type="region of interest" description="Disordered" evidence="6">
    <location>
        <begin position="374"/>
        <end position="394"/>
    </location>
</feature>
<evidence type="ECO:0000256" key="5">
    <source>
        <dbReference type="SAM" id="Coils"/>
    </source>
</evidence>
<feature type="domain" description="Multidrug resistance protein MdtA-like alpha-helical hairpin" evidence="7">
    <location>
        <begin position="105"/>
        <end position="182"/>
    </location>
</feature>
<dbReference type="RefSeq" id="WP_066817864.1">
    <property type="nucleotide sequence ID" value="NZ_CP012661.1"/>
</dbReference>
<dbReference type="Gene3D" id="6.10.140.1990">
    <property type="match status" value="1"/>
</dbReference>
<feature type="domain" description="YknX-like beta-barrel" evidence="10">
    <location>
        <begin position="221"/>
        <end position="304"/>
    </location>
</feature>
<evidence type="ECO:0000259" key="7">
    <source>
        <dbReference type="Pfam" id="PF25876"/>
    </source>
</evidence>
<protein>
    <submittedName>
        <fullName evidence="11">Macrolide export ABC transporter macrolide-specific efflux protein MacA</fullName>
    </submittedName>
</protein>
<dbReference type="Pfam" id="PF25917">
    <property type="entry name" value="BSH_RND"/>
    <property type="match status" value="1"/>
</dbReference>
<dbReference type="Gene3D" id="2.40.30.170">
    <property type="match status" value="1"/>
</dbReference>
<dbReference type="InterPro" id="IPR058624">
    <property type="entry name" value="MdtA-like_HH"/>
</dbReference>
<dbReference type="GO" id="GO:1990195">
    <property type="term" value="C:macrolide transmembrane transporter complex"/>
    <property type="evidence" value="ECO:0007669"/>
    <property type="project" value="InterPro"/>
</dbReference>
<dbReference type="Gene3D" id="2.40.50.100">
    <property type="match status" value="1"/>
</dbReference>
<dbReference type="GO" id="GO:1990961">
    <property type="term" value="P:xenobiotic detoxification by transmembrane export across the plasma membrane"/>
    <property type="evidence" value="ECO:0007669"/>
    <property type="project" value="InterPro"/>
</dbReference>
<evidence type="ECO:0000313" key="12">
    <source>
        <dbReference type="Proteomes" id="UP000076128"/>
    </source>
</evidence>
<evidence type="ECO:0000259" key="9">
    <source>
        <dbReference type="Pfam" id="PF25967"/>
    </source>
</evidence>
<dbReference type="EMBL" id="CP012661">
    <property type="protein sequence ID" value="AMY71939.1"/>
    <property type="molecule type" value="Genomic_DNA"/>
</dbReference>
<dbReference type="InterPro" id="IPR030190">
    <property type="entry name" value="MacA_alpha-hairpin_sf"/>
</dbReference>
<dbReference type="InterPro" id="IPR058625">
    <property type="entry name" value="MdtA-like_BSH"/>
</dbReference>
<feature type="coiled-coil region" evidence="5">
    <location>
        <begin position="144"/>
        <end position="178"/>
    </location>
</feature>
<feature type="domain" description="Multidrug resistance protein MdtA-like C-terminal permuted SH3" evidence="9">
    <location>
        <begin position="311"/>
        <end position="369"/>
    </location>
</feature>
<organism evidence="11 12">
    <name type="scientific">Frigidibacter mobilis</name>
    <dbReference type="NCBI Taxonomy" id="1335048"/>
    <lineage>
        <taxon>Bacteria</taxon>
        <taxon>Pseudomonadati</taxon>
        <taxon>Pseudomonadota</taxon>
        <taxon>Alphaproteobacteria</taxon>
        <taxon>Rhodobacterales</taxon>
        <taxon>Paracoccaceae</taxon>
        <taxon>Frigidibacter</taxon>
    </lineage>
</organism>
<dbReference type="GO" id="GO:0015562">
    <property type="term" value="F:efflux transmembrane transporter activity"/>
    <property type="evidence" value="ECO:0007669"/>
    <property type="project" value="TreeGrafter"/>
</dbReference>
<dbReference type="Proteomes" id="UP000076128">
    <property type="component" value="Chromosome"/>
</dbReference>
<dbReference type="AlphaFoldDB" id="A0A165SWM8"/>
<evidence type="ECO:0000256" key="3">
    <source>
        <dbReference type="ARBA" id="ARBA00022448"/>
    </source>
</evidence>
<keyword evidence="4 5" id="KW-0175">Coiled coil</keyword>
<dbReference type="Gene3D" id="2.40.420.20">
    <property type="match status" value="1"/>
</dbReference>
<dbReference type="GO" id="GO:1990281">
    <property type="term" value="C:efflux pump complex"/>
    <property type="evidence" value="ECO:0007669"/>
    <property type="project" value="TreeGrafter"/>
</dbReference>
<dbReference type="Pfam" id="PF25876">
    <property type="entry name" value="HH_MFP_RND"/>
    <property type="match status" value="1"/>
</dbReference>
<dbReference type="PANTHER" id="PTHR30469:SF33">
    <property type="entry name" value="SLR1207 PROTEIN"/>
    <property type="match status" value="1"/>
</dbReference>
<dbReference type="NCBIfam" id="TIGR01730">
    <property type="entry name" value="RND_mfp"/>
    <property type="match status" value="1"/>
</dbReference>
<evidence type="ECO:0000313" key="11">
    <source>
        <dbReference type="EMBL" id="AMY71939.1"/>
    </source>
</evidence>
<gene>
    <name evidence="11" type="ORF">AKL17_4729</name>
</gene>
<evidence type="ECO:0000259" key="8">
    <source>
        <dbReference type="Pfam" id="PF25917"/>
    </source>
</evidence>
<dbReference type="OrthoDB" id="9791520at2"/>
<feature type="domain" description="Multidrug resistance protein MdtA-like barrel-sandwich hybrid" evidence="8">
    <location>
        <begin position="60"/>
        <end position="213"/>
    </location>
</feature>
<evidence type="ECO:0000256" key="6">
    <source>
        <dbReference type="SAM" id="MobiDB-lite"/>
    </source>
</evidence>
<comment type="similarity">
    <text evidence="2">Belongs to the membrane fusion protein (MFP) (TC 8.A.1) family.</text>
</comment>
<evidence type="ECO:0000256" key="2">
    <source>
        <dbReference type="ARBA" id="ARBA00009477"/>
    </source>
</evidence>
<evidence type="ECO:0000256" key="4">
    <source>
        <dbReference type="ARBA" id="ARBA00023054"/>
    </source>
</evidence>
<evidence type="ECO:0000259" key="10">
    <source>
        <dbReference type="Pfam" id="PF25990"/>
    </source>
</evidence>
<accession>A0A165SWM8</accession>
<dbReference type="SUPFAM" id="SSF111369">
    <property type="entry name" value="HlyD-like secretion proteins"/>
    <property type="match status" value="1"/>
</dbReference>
<dbReference type="InterPro" id="IPR058627">
    <property type="entry name" value="MdtA-like_C"/>
</dbReference>
<name>A0A165SWM8_9RHOB</name>
<dbReference type="InterPro" id="IPR058636">
    <property type="entry name" value="Beta-barrel_YknX"/>
</dbReference>
<keyword evidence="3" id="KW-0813">Transport</keyword>
<dbReference type="KEGG" id="daa:AKL17_4729"/>
<sequence length="394" mass="40924">MKKPLVVALTLALVLGGGWWGWQALYGDDGTAAPVTATVTRGTVERSVLATGAIEASQLVSVGARVSGQVETLAVELGQLVQKGDLIAQIDSDDQKNAVLQAEATLKQIEAQIAAKRASILQARLLLDRRRTLNEKNLTSSEDLQAAEAGLTVAEAELDQIEAQKTQAEVSLSSARTELDRTRITAPITGTVVAIVTDEGVTVNANTSSPTLVKLAALDRMVIKAEISEADVVQVQPGQPVSFTLSGAPDLQFDATLRAIEPAPATIEDSDSVSTDSAIYYNALLDVDNPDGILRIGMTAEVRILLAQAKDVLTIPAAALGARAEDGTRSVSVYDPATGAVETRAVKVGLNTNVTAEILSGLAEGERVVAAAGTADATTASSSSRMGGPPMMGF</sequence>